<organism evidence="3">
    <name type="scientific">uncultured Aureispira sp</name>
    <dbReference type="NCBI Taxonomy" id="1331704"/>
    <lineage>
        <taxon>Bacteria</taxon>
        <taxon>Pseudomonadati</taxon>
        <taxon>Bacteroidota</taxon>
        <taxon>Saprospiria</taxon>
        <taxon>Saprospirales</taxon>
        <taxon>Saprospiraceae</taxon>
        <taxon>Aureispira</taxon>
        <taxon>environmental samples</taxon>
    </lineage>
</organism>
<gene>
    <name evidence="3" type="ORF">HELGO_WM20379</name>
</gene>
<protein>
    <submittedName>
        <fullName evidence="3">16S rRNA (Guanine(966)-N(2))-methyltransferase RsmD</fullName>
    </submittedName>
</protein>
<dbReference type="PROSITE" id="PS00092">
    <property type="entry name" value="N6_MTASE"/>
    <property type="match status" value="1"/>
</dbReference>
<dbReference type="SUPFAM" id="SSF53335">
    <property type="entry name" value="S-adenosyl-L-methionine-dependent methyltransferases"/>
    <property type="match status" value="1"/>
</dbReference>
<evidence type="ECO:0000313" key="3">
    <source>
        <dbReference type="EMBL" id="CAA6825795.1"/>
    </source>
</evidence>
<reference evidence="3" key="1">
    <citation type="submission" date="2020-01" db="EMBL/GenBank/DDBJ databases">
        <authorList>
            <person name="Meier V. D."/>
            <person name="Meier V D."/>
        </authorList>
    </citation>
    <scope>NUCLEOTIDE SEQUENCE</scope>
    <source>
        <strain evidence="3">HLG_WM_MAG_10</strain>
    </source>
</reference>
<dbReference type="NCBIfam" id="TIGR00095">
    <property type="entry name" value="16S rRNA (guanine(966)-N(2))-methyltransferase RsmD"/>
    <property type="match status" value="1"/>
</dbReference>
<dbReference type="PANTHER" id="PTHR43542">
    <property type="entry name" value="METHYLTRANSFERASE"/>
    <property type="match status" value="1"/>
</dbReference>
<dbReference type="InterPro" id="IPR004398">
    <property type="entry name" value="RNA_MeTrfase_RsmD"/>
</dbReference>
<accession>A0A6S6U270</accession>
<dbReference type="EMBL" id="CACVAQ010000369">
    <property type="protein sequence ID" value="CAA6825795.1"/>
    <property type="molecule type" value="Genomic_DNA"/>
</dbReference>
<keyword evidence="1 3" id="KW-0489">Methyltransferase</keyword>
<dbReference type="Pfam" id="PF03602">
    <property type="entry name" value="Cons_hypoth95"/>
    <property type="match status" value="1"/>
</dbReference>
<name>A0A6S6U270_9BACT</name>
<dbReference type="GO" id="GO:0008168">
    <property type="term" value="F:methyltransferase activity"/>
    <property type="evidence" value="ECO:0007669"/>
    <property type="project" value="UniProtKB-KW"/>
</dbReference>
<dbReference type="GO" id="GO:0031167">
    <property type="term" value="P:rRNA methylation"/>
    <property type="evidence" value="ECO:0007669"/>
    <property type="project" value="InterPro"/>
</dbReference>
<evidence type="ECO:0000256" key="1">
    <source>
        <dbReference type="ARBA" id="ARBA00022603"/>
    </source>
</evidence>
<dbReference type="AlphaFoldDB" id="A0A6S6U270"/>
<dbReference type="PANTHER" id="PTHR43542:SF1">
    <property type="entry name" value="METHYLTRANSFERASE"/>
    <property type="match status" value="1"/>
</dbReference>
<dbReference type="GO" id="GO:0003676">
    <property type="term" value="F:nucleic acid binding"/>
    <property type="evidence" value="ECO:0007669"/>
    <property type="project" value="InterPro"/>
</dbReference>
<evidence type="ECO:0000256" key="2">
    <source>
        <dbReference type="ARBA" id="ARBA00022679"/>
    </source>
</evidence>
<proteinExistence type="predicted"/>
<sequence length="182" mass="20992">MRVVSGFLKGRRFELPSSKWKTRPTTDNAKESLFNILANWITLDGIEVLDLFAGTGNMSYEFASRGASYVCSVDKFAACTRYIQENAKLFKIEDVLDIRKQDVFQFLKNHSKKYDIVFADPPYDSPKFQLLVNIILEQELLNENGLLIIEHDSRQNFANHPKFVELRKYGQSYFSFLSNEGA</sequence>
<dbReference type="Gene3D" id="3.40.50.150">
    <property type="entry name" value="Vaccinia Virus protein VP39"/>
    <property type="match status" value="1"/>
</dbReference>
<dbReference type="PIRSF" id="PIRSF004553">
    <property type="entry name" value="CHP00095"/>
    <property type="match status" value="1"/>
</dbReference>
<dbReference type="InterPro" id="IPR029063">
    <property type="entry name" value="SAM-dependent_MTases_sf"/>
</dbReference>
<dbReference type="CDD" id="cd02440">
    <property type="entry name" value="AdoMet_MTases"/>
    <property type="match status" value="1"/>
</dbReference>
<keyword evidence="2 3" id="KW-0808">Transferase</keyword>
<dbReference type="InterPro" id="IPR002052">
    <property type="entry name" value="DNA_methylase_N6_adenine_CS"/>
</dbReference>